<evidence type="ECO:0008006" key="11">
    <source>
        <dbReference type="Google" id="ProtNLM"/>
    </source>
</evidence>
<evidence type="ECO:0000313" key="10">
    <source>
        <dbReference type="Proteomes" id="UP000092213"/>
    </source>
</evidence>
<keyword evidence="4" id="KW-0347">Helicase</keyword>
<dbReference type="InterPro" id="IPR041679">
    <property type="entry name" value="DNA2/NAM7-like_C"/>
</dbReference>
<proteinExistence type="inferred from homology"/>
<dbReference type="PANTHER" id="PTHR43788:SF8">
    <property type="entry name" value="DNA-BINDING PROTEIN SMUBP-2"/>
    <property type="match status" value="1"/>
</dbReference>
<dbReference type="GO" id="GO:0016787">
    <property type="term" value="F:hydrolase activity"/>
    <property type="evidence" value="ECO:0007669"/>
    <property type="project" value="UniProtKB-KW"/>
</dbReference>
<protein>
    <recommendedName>
        <fullName evidence="11">DNA2/NAM7 helicase-like C-terminal domain-containing protein</fullName>
    </recommendedName>
</protein>
<dbReference type="EMBL" id="CP016171">
    <property type="protein sequence ID" value="ANN72678.1"/>
    <property type="molecule type" value="Genomic_DNA"/>
</dbReference>
<dbReference type="InterPro" id="IPR027417">
    <property type="entry name" value="P-loop_NTPase"/>
</dbReference>
<feature type="compositionally biased region" description="Acidic residues" evidence="6">
    <location>
        <begin position="27"/>
        <end position="38"/>
    </location>
</feature>
<dbReference type="STRING" id="463025.BAU08_16135"/>
<feature type="domain" description="DNA2/NAM7 helicase helicase" evidence="7">
    <location>
        <begin position="612"/>
        <end position="671"/>
    </location>
</feature>
<evidence type="ECO:0000259" key="8">
    <source>
        <dbReference type="Pfam" id="PF13087"/>
    </source>
</evidence>
<dbReference type="Pfam" id="PF13087">
    <property type="entry name" value="AAA_12"/>
    <property type="match status" value="1"/>
</dbReference>
<name>A0A193FZ66_9BORD</name>
<keyword evidence="2" id="KW-0547">Nucleotide-binding</keyword>
<reference evidence="9 10" key="1">
    <citation type="submission" date="2016-06" db="EMBL/GenBank/DDBJ databases">
        <title>Complete genome sequences of Bordetella bronchialis and Bordetella flabilis.</title>
        <authorList>
            <person name="LiPuma J.J."/>
            <person name="Spilker T."/>
        </authorList>
    </citation>
    <scope>NUCLEOTIDE SEQUENCE [LARGE SCALE GENOMIC DNA]</scope>
    <source>
        <strain evidence="9 10">AU17976</strain>
    </source>
</reference>
<keyword evidence="3" id="KW-0378">Hydrolase</keyword>
<evidence type="ECO:0000256" key="3">
    <source>
        <dbReference type="ARBA" id="ARBA00022801"/>
    </source>
</evidence>
<keyword evidence="5" id="KW-0067">ATP-binding</keyword>
<evidence type="ECO:0000256" key="6">
    <source>
        <dbReference type="SAM" id="MobiDB-lite"/>
    </source>
</evidence>
<dbReference type="PANTHER" id="PTHR43788">
    <property type="entry name" value="DNA2/NAM7 HELICASE FAMILY MEMBER"/>
    <property type="match status" value="1"/>
</dbReference>
<evidence type="ECO:0000259" key="7">
    <source>
        <dbReference type="Pfam" id="PF13086"/>
    </source>
</evidence>
<dbReference type="InterPro" id="IPR050534">
    <property type="entry name" value="Coronavir_polyprotein_1ab"/>
</dbReference>
<gene>
    <name evidence="9" type="ORF">BAU08_16135</name>
</gene>
<evidence type="ECO:0000256" key="5">
    <source>
        <dbReference type="ARBA" id="ARBA00022840"/>
    </source>
</evidence>
<dbReference type="SUPFAM" id="SSF52540">
    <property type="entry name" value="P-loop containing nucleoside triphosphate hydrolases"/>
    <property type="match status" value="1"/>
</dbReference>
<dbReference type="Gene3D" id="3.40.50.300">
    <property type="entry name" value="P-loop containing nucleotide triphosphate hydrolases"/>
    <property type="match status" value="3"/>
</dbReference>
<comment type="similarity">
    <text evidence="1">Belongs to the DNA2/NAM7 helicase family.</text>
</comment>
<organism evidence="9 10">
    <name type="scientific">Bordetella bronchialis</name>
    <dbReference type="NCBI Taxonomy" id="463025"/>
    <lineage>
        <taxon>Bacteria</taxon>
        <taxon>Pseudomonadati</taxon>
        <taxon>Pseudomonadota</taxon>
        <taxon>Betaproteobacteria</taxon>
        <taxon>Burkholderiales</taxon>
        <taxon>Alcaligenaceae</taxon>
        <taxon>Bordetella</taxon>
    </lineage>
</organism>
<feature type="domain" description="DNA2/NAM7 helicase-like C-terminal" evidence="8">
    <location>
        <begin position="786"/>
        <end position="909"/>
    </location>
</feature>
<dbReference type="GO" id="GO:0005524">
    <property type="term" value="F:ATP binding"/>
    <property type="evidence" value="ECO:0007669"/>
    <property type="project" value="UniProtKB-KW"/>
</dbReference>
<evidence type="ECO:0000256" key="1">
    <source>
        <dbReference type="ARBA" id="ARBA00007913"/>
    </source>
</evidence>
<evidence type="ECO:0000256" key="4">
    <source>
        <dbReference type="ARBA" id="ARBA00022806"/>
    </source>
</evidence>
<evidence type="ECO:0000256" key="2">
    <source>
        <dbReference type="ARBA" id="ARBA00022741"/>
    </source>
</evidence>
<dbReference type="GO" id="GO:0043139">
    <property type="term" value="F:5'-3' DNA helicase activity"/>
    <property type="evidence" value="ECO:0007669"/>
    <property type="project" value="TreeGrafter"/>
</dbReference>
<dbReference type="Proteomes" id="UP000092213">
    <property type="component" value="Chromosome"/>
</dbReference>
<sequence length="945" mass="103816">MAVVRAVVGKKTAADSKAAPEQASPGADEDEDEDSSPDEIGIDILNSFYIKDIERTIDSLRQGRTTGALDAYLTPLPPEQRIDLYSPAGHRRIVAELDPGNTPPARWLDEPRHAMSLMQQFAINRIFSCLADGGLFSVNGPPGTGKTTLLRDIFAENITRRARILASFGSAGEAFQTGRKPRVEFEGSSASWSIAVLKPELTGFEMVVASSNNAAVNNISEDIPKAKSLGSMDWDAPAQTAWREKDGKPRHTYLQTVATRMAAQTGRGDFTELGPDDTPWGLISCALGKRGNRRKFVQRFFFPVIKKDQPKDAPRPKGYDPLRHHSFWEWRDSYQGLGFAAAKAVFIGLDEEVRERQGKLARLSVLAAELAGQTESTYVLERAQRLANAQAVLEQARARLAEVDRAVGICHERLATLKDIERLIPVPSKWTALFGKIPSTPFWSNPFRQKYQAYLDALHENRAAQRTCLQEKLVLDSRKAAAEPEVAQASATVELARQALDARAAEWRAKSAEHLELQGVFPDAAMPEKAGDIEAPPWQKQGIWYDAGLNALRSRLFAAALTLHEAWLAEVTAKGGGFQPNLYAMRDLLQGMPLTTPEHALALWQSLFMIVPVVSSTFASIASQFKELGAGSLGWLFIDEAGQAVPQAAVGALWRARRAVVVGDPLQIEPVFTVPVKLIEALAQSSALPEDRRVMPHKVSVQNLADAGNACGAWVAGREDEPEWVGSPLRVHRRCADPMFQIANAIAYENKMIFGLDSTVPPANGYDLGASAWVHEPGATLGRHVVPAQVELVVQAVMRLYQSKGKLPPLYIISPFKRIKQALLERLSDIGAWKGQGIGTLSKSDLGKWCNENIGTVHTFQGKEERVVWMVLGCDIEGEGAVSWAAGKPNILNVALTRAKHRFFMIGDAVLWGEKRYFQEARRTLPEISGDEFLERMAVRAVDAG</sequence>
<dbReference type="Pfam" id="PF13086">
    <property type="entry name" value="AAA_11"/>
    <property type="match status" value="1"/>
</dbReference>
<accession>A0A193FZ66</accession>
<evidence type="ECO:0000313" key="9">
    <source>
        <dbReference type="EMBL" id="ANN72678.1"/>
    </source>
</evidence>
<dbReference type="InterPro" id="IPR041677">
    <property type="entry name" value="DNA2/NAM7_AAA_11"/>
</dbReference>
<feature type="region of interest" description="Disordered" evidence="6">
    <location>
        <begin position="1"/>
        <end position="38"/>
    </location>
</feature>
<dbReference type="AlphaFoldDB" id="A0A193FZ66"/>